<gene>
    <name evidence="3" type="ORF">GCM10020260_18180</name>
</gene>
<keyword evidence="4" id="KW-1185">Reference proteome</keyword>
<dbReference type="Proteomes" id="UP001501736">
    <property type="component" value="Unassembled WGS sequence"/>
</dbReference>
<protein>
    <submittedName>
        <fullName evidence="3">Uncharacterized protein</fullName>
    </submittedName>
</protein>
<evidence type="ECO:0000313" key="3">
    <source>
        <dbReference type="EMBL" id="GAA3285521.1"/>
    </source>
</evidence>
<keyword evidence="2" id="KW-0472">Membrane</keyword>
<keyword evidence="2" id="KW-1133">Transmembrane helix</keyword>
<feature type="region of interest" description="Disordered" evidence="1">
    <location>
        <begin position="1"/>
        <end position="55"/>
    </location>
</feature>
<comment type="caution">
    <text evidence="3">The sequence shown here is derived from an EMBL/GenBank/DDBJ whole genome shotgun (WGS) entry which is preliminary data.</text>
</comment>
<keyword evidence="2" id="KW-0812">Transmembrane</keyword>
<evidence type="ECO:0000256" key="2">
    <source>
        <dbReference type="SAM" id="Phobius"/>
    </source>
</evidence>
<feature type="transmembrane region" description="Helical" evidence="2">
    <location>
        <begin position="59"/>
        <end position="80"/>
    </location>
</feature>
<dbReference type="RefSeq" id="WP_344720495.1">
    <property type="nucleotide sequence ID" value="NZ_BAAAYG010000007.1"/>
</dbReference>
<name>A0ABP6RHR4_9MICC</name>
<feature type="compositionally biased region" description="Basic and acidic residues" evidence="1">
    <location>
        <begin position="1"/>
        <end position="17"/>
    </location>
</feature>
<evidence type="ECO:0000256" key="1">
    <source>
        <dbReference type="SAM" id="MobiDB-lite"/>
    </source>
</evidence>
<proteinExistence type="predicted"/>
<accession>A0ABP6RHR4</accession>
<organism evidence="3 4">
    <name type="scientific">Nesterenkonia halobia</name>
    <dbReference type="NCBI Taxonomy" id="37922"/>
    <lineage>
        <taxon>Bacteria</taxon>
        <taxon>Bacillati</taxon>
        <taxon>Actinomycetota</taxon>
        <taxon>Actinomycetes</taxon>
        <taxon>Micrococcales</taxon>
        <taxon>Micrococcaceae</taxon>
        <taxon>Nesterenkonia</taxon>
    </lineage>
</organism>
<sequence>MSPHRDDEPSPVFDRHGGSRPVGGRGPRDWSLDEGALDEADDFTPPNPKNPLAGARPGVVLGALMALGGIVGVLITAWVPGAAPSWLAPALIAVAVLGLVVLFLQMPRSRGGGSGDGAQV</sequence>
<evidence type="ECO:0000313" key="4">
    <source>
        <dbReference type="Proteomes" id="UP001501736"/>
    </source>
</evidence>
<dbReference type="EMBL" id="BAAAYG010000007">
    <property type="protein sequence ID" value="GAA3285521.1"/>
    <property type="molecule type" value="Genomic_DNA"/>
</dbReference>
<feature type="transmembrane region" description="Helical" evidence="2">
    <location>
        <begin position="86"/>
        <end position="104"/>
    </location>
</feature>
<reference evidence="4" key="1">
    <citation type="journal article" date="2019" name="Int. J. Syst. Evol. Microbiol.">
        <title>The Global Catalogue of Microorganisms (GCM) 10K type strain sequencing project: providing services to taxonomists for standard genome sequencing and annotation.</title>
        <authorList>
            <consortium name="The Broad Institute Genomics Platform"/>
            <consortium name="The Broad Institute Genome Sequencing Center for Infectious Disease"/>
            <person name="Wu L."/>
            <person name="Ma J."/>
        </authorList>
    </citation>
    <scope>NUCLEOTIDE SEQUENCE [LARGE SCALE GENOMIC DNA]</scope>
    <source>
        <strain evidence="4">JCM 11483</strain>
    </source>
</reference>